<protein>
    <submittedName>
        <fullName evidence="1">Uncharacterized protein</fullName>
    </submittedName>
</protein>
<sequence length="72" mass="8236">MVRSVWMGKVKCGRESRHIFCVGHLQEAKLLPFSGYKRGFPVLPIAEQKIRTFSLFNTRWGTCDTCVAFPMA</sequence>
<keyword evidence="2" id="KW-1185">Reference proteome</keyword>
<dbReference type="EMBL" id="JOJR01000208">
    <property type="protein sequence ID" value="RCN42155.1"/>
    <property type="molecule type" value="Genomic_DNA"/>
</dbReference>
<evidence type="ECO:0000313" key="2">
    <source>
        <dbReference type="Proteomes" id="UP000252519"/>
    </source>
</evidence>
<dbReference type="Proteomes" id="UP000252519">
    <property type="component" value="Unassembled WGS sequence"/>
</dbReference>
<organism evidence="1 2">
    <name type="scientific">Ancylostoma caninum</name>
    <name type="common">Dog hookworm</name>
    <dbReference type="NCBI Taxonomy" id="29170"/>
    <lineage>
        <taxon>Eukaryota</taxon>
        <taxon>Metazoa</taxon>
        <taxon>Ecdysozoa</taxon>
        <taxon>Nematoda</taxon>
        <taxon>Chromadorea</taxon>
        <taxon>Rhabditida</taxon>
        <taxon>Rhabditina</taxon>
        <taxon>Rhabditomorpha</taxon>
        <taxon>Strongyloidea</taxon>
        <taxon>Ancylostomatidae</taxon>
        <taxon>Ancylostomatinae</taxon>
        <taxon>Ancylostoma</taxon>
    </lineage>
</organism>
<name>A0A368GGM4_ANCCA</name>
<proteinExistence type="predicted"/>
<gene>
    <name evidence="1" type="ORF">ANCCAN_11897</name>
</gene>
<evidence type="ECO:0000313" key="1">
    <source>
        <dbReference type="EMBL" id="RCN42155.1"/>
    </source>
</evidence>
<comment type="caution">
    <text evidence="1">The sequence shown here is derived from an EMBL/GenBank/DDBJ whole genome shotgun (WGS) entry which is preliminary data.</text>
</comment>
<reference evidence="1 2" key="1">
    <citation type="submission" date="2014-10" db="EMBL/GenBank/DDBJ databases">
        <title>Draft genome of the hookworm Ancylostoma caninum.</title>
        <authorList>
            <person name="Mitreva M."/>
        </authorList>
    </citation>
    <scope>NUCLEOTIDE SEQUENCE [LARGE SCALE GENOMIC DNA]</scope>
    <source>
        <strain evidence="1 2">Baltimore</strain>
    </source>
</reference>
<accession>A0A368GGM4</accession>
<dbReference type="AlphaFoldDB" id="A0A368GGM4"/>